<dbReference type="Proteomes" id="UP000838878">
    <property type="component" value="Chromosome 13"/>
</dbReference>
<name>A0A8J9V9L2_9NEOP</name>
<gene>
    <name evidence="1" type="ORF">BINO364_LOCUS4995</name>
</gene>
<protein>
    <submittedName>
        <fullName evidence="1">Uncharacterized protein</fullName>
    </submittedName>
</protein>
<sequence>MPRSLYFDYVELSLRVGFDNGESICLVVRGMVFISPYWPMEALTPFVHPSYPPPGDASSRESGYPGDI</sequence>
<accession>A0A8J9V9L2</accession>
<reference evidence="1" key="1">
    <citation type="submission" date="2021-12" db="EMBL/GenBank/DDBJ databases">
        <authorList>
            <person name="Martin H S."/>
        </authorList>
    </citation>
    <scope>NUCLEOTIDE SEQUENCE</scope>
</reference>
<proteinExistence type="predicted"/>
<keyword evidence="2" id="KW-1185">Reference proteome</keyword>
<evidence type="ECO:0000313" key="1">
    <source>
        <dbReference type="EMBL" id="CAH0718528.1"/>
    </source>
</evidence>
<dbReference type="EMBL" id="OV170233">
    <property type="protein sequence ID" value="CAH0718528.1"/>
    <property type="molecule type" value="Genomic_DNA"/>
</dbReference>
<evidence type="ECO:0000313" key="2">
    <source>
        <dbReference type="Proteomes" id="UP000838878"/>
    </source>
</evidence>
<feature type="non-terminal residue" evidence="1">
    <location>
        <position position="68"/>
    </location>
</feature>
<organism evidence="1 2">
    <name type="scientific">Brenthis ino</name>
    <name type="common">lesser marbled fritillary</name>
    <dbReference type="NCBI Taxonomy" id="405034"/>
    <lineage>
        <taxon>Eukaryota</taxon>
        <taxon>Metazoa</taxon>
        <taxon>Ecdysozoa</taxon>
        <taxon>Arthropoda</taxon>
        <taxon>Hexapoda</taxon>
        <taxon>Insecta</taxon>
        <taxon>Pterygota</taxon>
        <taxon>Neoptera</taxon>
        <taxon>Endopterygota</taxon>
        <taxon>Lepidoptera</taxon>
        <taxon>Glossata</taxon>
        <taxon>Ditrysia</taxon>
        <taxon>Papilionoidea</taxon>
        <taxon>Nymphalidae</taxon>
        <taxon>Heliconiinae</taxon>
        <taxon>Argynnini</taxon>
        <taxon>Brenthis</taxon>
    </lineage>
</organism>
<dbReference type="AlphaFoldDB" id="A0A8J9V9L2"/>